<dbReference type="InterPro" id="IPR014535">
    <property type="entry name" value="Hpre_diP_synt_I"/>
</dbReference>
<dbReference type="PIRSF" id="PIRSF027391">
    <property type="entry name" value="Hpre_diP_synt_I"/>
    <property type="match status" value="1"/>
</dbReference>
<evidence type="ECO:0000256" key="1">
    <source>
        <dbReference type="SAM" id="Phobius"/>
    </source>
</evidence>
<keyword evidence="1" id="KW-0472">Membrane</keyword>
<name>A0ABS2GIH2_9FIRM</name>
<keyword evidence="3" id="KW-1185">Reference proteome</keyword>
<feature type="transmembrane region" description="Helical" evidence="1">
    <location>
        <begin position="43"/>
        <end position="62"/>
    </location>
</feature>
<dbReference type="EMBL" id="JACSNR010000001">
    <property type="protein sequence ID" value="MBM6922272.1"/>
    <property type="molecule type" value="Genomic_DNA"/>
</dbReference>
<dbReference type="InterPro" id="IPR010898">
    <property type="entry name" value="Hpre_diP_synth_I"/>
</dbReference>
<protein>
    <submittedName>
        <fullName evidence="2">Gx transporter family protein</fullName>
    </submittedName>
</protein>
<sequence>MGYGTTNRSARVRQTVLMGLMFALAMVLSYVESMITVPGLPPGVKLGLSNIVTMYCVFFLGWRQAYTLAVLKGSFALLTRGFTAACMSTAGGLVSVTVMLLLILPKKLNLSYTLISVLGSLGHNFGQLLMASVIMKSGFVIYYLPIMAVSGVGMGVATGVLLRVMLPYMNKLQLVKH</sequence>
<comment type="caution">
    <text evidence="2">The sequence shown here is derived from an EMBL/GenBank/DDBJ whole genome shotgun (WGS) entry which is preliminary data.</text>
</comment>
<reference evidence="2 3" key="1">
    <citation type="journal article" date="2021" name="Sci. Rep.">
        <title>The distribution of antibiotic resistance genes in chicken gut microbiota commensals.</title>
        <authorList>
            <person name="Juricova H."/>
            <person name="Matiasovicova J."/>
            <person name="Kubasova T."/>
            <person name="Cejkova D."/>
            <person name="Rychlik I."/>
        </authorList>
    </citation>
    <scope>NUCLEOTIDE SEQUENCE [LARGE SCALE GENOMIC DNA]</scope>
    <source>
        <strain evidence="2 3">An564</strain>
    </source>
</reference>
<keyword evidence="1" id="KW-0812">Transmembrane</keyword>
<accession>A0ABS2GIH2</accession>
<dbReference type="Pfam" id="PF07456">
    <property type="entry name" value="Hpre_diP_synt_I"/>
    <property type="match status" value="1"/>
</dbReference>
<evidence type="ECO:0000313" key="3">
    <source>
        <dbReference type="Proteomes" id="UP000724149"/>
    </source>
</evidence>
<dbReference type="Proteomes" id="UP000724149">
    <property type="component" value="Unassembled WGS sequence"/>
</dbReference>
<feature type="transmembrane region" description="Helical" evidence="1">
    <location>
        <begin position="140"/>
        <end position="166"/>
    </location>
</feature>
<organism evidence="2 3">
    <name type="scientific">Hydrogenoanaerobacterium saccharovorans</name>
    <dbReference type="NCBI Taxonomy" id="474960"/>
    <lineage>
        <taxon>Bacteria</taxon>
        <taxon>Bacillati</taxon>
        <taxon>Bacillota</taxon>
        <taxon>Clostridia</taxon>
        <taxon>Eubacteriales</taxon>
        <taxon>Oscillospiraceae</taxon>
        <taxon>Hydrogenoanaerobacterium</taxon>
    </lineage>
</organism>
<proteinExistence type="predicted"/>
<feature type="transmembrane region" description="Helical" evidence="1">
    <location>
        <begin position="111"/>
        <end position="134"/>
    </location>
</feature>
<keyword evidence="1" id="KW-1133">Transmembrane helix</keyword>
<feature type="transmembrane region" description="Helical" evidence="1">
    <location>
        <begin position="12"/>
        <end position="31"/>
    </location>
</feature>
<dbReference type="Gene3D" id="1.10.1760.20">
    <property type="match status" value="1"/>
</dbReference>
<evidence type="ECO:0000313" key="2">
    <source>
        <dbReference type="EMBL" id="MBM6922272.1"/>
    </source>
</evidence>
<gene>
    <name evidence="2" type="ORF">H9X81_01005</name>
</gene>
<dbReference type="RefSeq" id="WP_204719265.1">
    <property type="nucleotide sequence ID" value="NZ_JACSNR010000001.1"/>
</dbReference>
<feature type="transmembrane region" description="Helical" evidence="1">
    <location>
        <begin position="82"/>
        <end position="104"/>
    </location>
</feature>